<dbReference type="PANTHER" id="PTHR44845:SF6">
    <property type="entry name" value="BETA-ALANINE-ACTIVATING ENZYME"/>
    <property type="match status" value="1"/>
</dbReference>
<dbReference type="InterPro" id="IPR000873">
    <property type="entry name" value="AMP-dep_synth/lig_dom"/>
</dbReference>
<evidence type="ECO:0000313" key="5">
    <source>
        <dbReference type="Proteomes" id="UP001597045"/>
    </source>
</evidence>
<keyword evidence="5" id="KW-1185">Reference proteome</keyword>
<dbReference type="PANTHER" id="PTHR44845">
    <property type="entry name" value="CARRIER DOMAIN-CONTAINING PROTEIN"/>
    <property type="match status" value="1"/>
</dbReference>
<evidence type="ECO:0000259" key="3">
    <source>
        <dbReference type="Pfam" id="PF00501"/>
    </source>
</evidence>
<gene>
    <name evidence="4" type="ORF">ACFQ1S_24695</name>
</gene>
<keyword evidence="2" id="KW-0597">Phosphoprotein</keyword>
<comment type="caution">
    <text evidence="4">The sequence shown here is derived from an EMBL/GenBank/DDBJ whole genome shotgun (WGS) entry which is preliminary data.</text>
</comment>
<dbReference type="Proteomes" id="UP001597045">
    <property type="component" value="Unassembled WGS sequence"/>
</dbReference>
<protein>
    <submittedName>
        <fullName evidence="4">AMP-binding protein</fullName>
    </submittedName>
</protein>
<evidence type="ECO:0000256" key="2">
    <source>
        <dbReference type="ARBA" id="ARBA00022553"/>
    </source>
</evidence>
<accession>A0ABW3MFR7</accession>
<organism evidence="4 5">
    <name type="scientific">Kibdelosporangium lantanae</name>
    <dbReference type="NCBI Taxonomy" id="1497396"/>
    <lineage>
        <taxon>Bacteria</taxon>
        <taxon>Bacillati</taxon>
        <taxon>Actinomycetota</taxon>
        <taxon>Actinomycetes</taxon>
        <taxon>Pseudonocardiales</taxon>
        <taxon>Pseudonocardiaceae</taxon>
        <taxon>Kibdelosporangium</taxon>
    </lineage>
</organism>
<reference evidence="5" key="1">
    <citation type="journal article" date="2019" name="Int. J. Syst. Evol. Microbiol.">
        <title>The Global Catalogue of Microorganisms (GCM) 10K type strain sequencing project: providing services to taxonomists for standard genome sequencing and annotation.</title>
        <authorList>
            <consortium name="The Broad Institute Genomics Platform"/>
            <consortium name="The Broad Institute Genome Sequencing Center for Infectious Disease"/>
            <person name="Wu L."/>
            <person name="Ma J."/>
        </authorList>
    </citation>
    <scope>NUCLEOTIDE SEQUENCE [LARGE SCALE GENOMIC DNA]</scope>
    <source>
        <strain evidence="5">JCM 31486</strain>
    </source>
</reference>
<evidence type="ECO:0000256" key="1">
    <source>
        <dbReference type="ARBA" id="ARBA00022450"/>
    </source>
</evidence>
<dbReference type="Gene3D" id="3.40.50.12780">
    <property type="entry name" value="N-terminal domain of ligase-like"/>
    <property type="match status" value="1"/>
</dbReference>
<name>A0ABW3MFR7_9PSEU</name>
<dbReference type="SUPFAM" id="SSF56801">
    <property type="entry name" value="Acetyl-CoA synthetase-like"/>
    <property type="match status" value="1"/>
</dbReference>
<evidence type="ECO:0000313" key="4">
    <source>
        <dbReference type="EMBL" id="MFD1048500.1"/>
    </source>
</evidence>
<keyword evidence="1" id="KW-0596">Phosphopantetheine</keyword>
<dbReference type="InterPro" id="IPR042099">
    <property type="entry name" value="ANL_N_sf"/>
</dbReference>
<sequence length="111" mass="11470">MPGLLKALGESAPDQLGSVTTWISSGEALTAAHVEAIPGGRIVNLYGSSEASGDSMYSTDRSLGAPIANTQVRVLDEWLRDVPPGGLGELYVSGLGLARGYLGDVRLTAAR</sequence>
<proteinExistence type="predicted"/>
<feature type="domain" description="AMP-dependent synthetase/ligase" evidence="3">
    <location>
        <begin position="13"/>
        <end position="102"/>
    </location>
</feature>
<dbReference type="EMBL" id="JBHTIS010001630">
    <property type="protein sequence ID" value="MFD1048500.1"/>
    <property type="molecule type" value="Genomic_DNA"/>
</dbReference>
<dbReference type="Pfam" id="PF00501">
    <property type="entry name" value="AMP-binding"/>
    <property type="match status" value="1"/>
</dbReference>